<dbReference type="HOGENOM" id="CLU_418467_0_0_4"/>
<sequence>MFNVTESARLQSAVNAAAPYASEAIGRTFGHGENKNETAQAVGHFLLGAAIARVNGGNFAAGGSAAVAAEKAAEHLVQRYNDGKTAIDPQTGEFNANLLPEHIKEEIKSKSGVIASLTGAAVGGTPAEAQTGGAVGQNAVENNLYLTSEALKKDKQTARKIYSVIKEQVKHECSSTGRITECRQNIGRIIEFTQDQRFDSRFKDLKKESLYYLNQHPDLVASYLKAEYEKLDREDKSILHRYISPGAEIVSGSLGVVLSGVAGGGSCAETFGLGCAAALVGITSSYDHVITGTKNFGKKASEQRPTITVQALKQLGLSEQAAEYIQFSLDLFSVGKSGAGMPKAKPVFDAKPRWEVDRKLNKLTTREQVEKNVQETRRGNQSSQFKAHAQREASIKYSLNALEGMRNNGGHAIRHLEGILIPNTGSLENRVNAFRKIALPILQSPVHKADWRIGATNGIAHLGKSNGKYVVIVVAKDGPYKDKVIASFIPDNNQLNLIRGNQMKIIDFLKNCGTDQFSILCYSIFLKEDRNHENIKQWESRSRCIKSEKYILENNEWKYDIFLTESYFLYSKNIDLFNVIKDEILNINQLNPIAIICMFDGAFSDFNYLKNIDIIQQTYAFWSKDIGLYIAEDTDTLQSNEWSEKIIYLYNHIDI</sequence>
<dbReference type="EMBL" id="FN995097">
    <property type="protein sequence ID" value="CBN87492.1"/>
    <property type="molecule type" value="Genomic_DNA"/>
</dbReference>
<evidence type="ECO:0000313" key="7">
    <source>
        <dbReference type="Proteomes" id="UP000008723"/>
    </source>
</evidence>
<evidence type="ECO:0000256" key="3">
    <source>
        <dbReference type="ARBA" id="ARBA00022913"/>
    </source>
</evidence>
<feature type="domain" description="VENN motif-containing" evidence="5">
    <location>
        <begin position="100"/>
        <end position="144"/>
    </location>
</feature>
<dbReference type="AlphaFoldDB" id="E4ZDQ8"/>
<organism evidence="6 7">
    <name type="scientific">Neisseria lactamica (strain 020-06)</name>
    <dbReference type="NCBI Taxonomy" id="489653"/>
    <lineage>
        <taxon>Bacteria</taxon>
        <taxon>Pseudomonadati</taxon>
        <taxon>Pseudomonadota</taxon>
        <taxon>Betaproteobacteria</taxon>
        <taxon>Neisseriales</taxon>
        <taxon>Neisseriaceae</taxon>
        <taxon>Neisseria</taxon>
    </lineage>
</organism>
<evidence type="ECO:0000256" key="2">
    <source>
        <dbReference type="ARBA" id="ARBA00022656"/>
    </source>
</evidence>
<dbReference type="GO" id="GO:0090729">
    <property type="term" value="F:toxin activity"/>
    <property type="evidence" value="ECO:0007669"/>
    <property type="project" value="UniProtKB-KW"/>
</dbReference>
<keyword evidence="2" id="KW-0800">Toxin</keyword>
<name>E4ZDQ8_NEIL0</name>
<dbReference type="Proteomes" id="UP000008723">
    <property type="component" value="Chromosome"/>
</dbReference>
<keyword evidence="3" id="KW-1266">Target cell cytoplasm</keyword>
<gene>
    <name evidence="6" type="ordered locus">NLA_12710</name>
</gene>
<keyword evidence="4" id="KW-0843">Virulence</keyword>
<evidence type="ECO:0000256" key="4">
    <source>
        <dbReference type="ARBA" id="ARBA00023026"/>
    </source>
</evidence>
<evidence type="ECO:0000256" key="1">
    <source>
        <dbReference type="ARBA" id="ARBA00004219"/>
    </source>
</evidence>
<dbReference type="RefSeq" id="WP_013449100.1">
    <property type="nucleotide sequence ID" value="NC_014752.1"/>
</dbReference>
<dbReference type="Pfam" id="PF04829">
    <property type="entry name" value="PT-VENN"/>
    <property type="match status" value="1"/>
</dbReference>
<protein>
    <recommendedName>
        <fullName evidence="5">VENN motif-containing domain-containing protein</fullName>
    </recommendedName>
</protein>
<evidence type="ECO:0000313" key="6">
    <source>
        <dbReference type="EMBL" id="CBN87492.1"/>
    </source>
</evidence>
<accession>E4ZDQ8</accession>
<proteinExistence type="predicted"/>
<reference evidence="6 7" key="1">
    <citation type="journal article" date="2010" name="BMC Genomics">
        <title>Independent evolution of the core and accessory gene sets in the genus Neisseria: insights gained from the genome of Neisseria lactamica isolate 020-06.</title>
        <authorList>
            <person name="Bennett J.S."/>
            <person name="Bentley S.D."/>
            <person name="Vernikos G.S."/>
            <person name="Quail M.A."/>
            <person name="Cherevach I."/>
            <person name="White B."/>
            <person name="Parkhill J."/>
            <person name="Maiden M.C."/>
        </authorList>
    </citation>
    <scope>NUCLEOTIDE SEQUENCE [LARGE SCALE GENOMIC DNA]</scope>
    <source>
        <strain evidence="6 7">020-06</strain>
    </source>
</reference>
<dbReference type="InterPro" id="IPR006914">
    <property type="entry name" value="VENN_dom"/>
</dbReference>
<evidence type="ECO:0000259" key="5">
    <source>
        <dbReference type="Pfam" id="PF04829"/>
    </source>
</evidence>
<comment type="subcellular location">
    <subcellularLocation>
        <location evidence="1">Target cell</location>
        <location evidence="1">Target cell cytoplasm</location>
    </subcellularLocation>
</comment>
<dbReference type="KEGG" id="nla:NLA_12710"/>